<dbReference type="AlphaFoldDB" id="A0A3B4C241"/>
<dbReference type="STRING" id="42514.ENSPNAP00000005050"/>
<dbReference type="PROSITE" id="PS50132">
    <property type="entry name" value="RGS"/>
    <property type="match status" value="1"/>
</dbReference>
<dbReference type="Ensembl" id="ENSPNAT00000005965.2">
    <property type="protein sequence ID" value="ENSPNAP00000005050.1"/>
    <property type="gene ID" value="ENSPNAG00000001699.2"/>
</dbReference>
<dbReference type="FunFam" id="1.10.167.10:FF:000001">
    <property type="entry name" value="Putative regulator of g-protein signaling 12"/>
    <property type="match status" value="1"/>
</dbReference>
<dbReference type="Gene3D" id="1.10.167.10">
    <property type="entry name" value="Regulator of G-protein Signalling 4, domain 2"/>
    <property type="match status" value="1"/>
</dbReference>
<dbReference type="RefSeq" id="XP_017574389.1">
    <property type="nucleotide sequence ID" value="XM_017718900.2"/>
</dbReference>
<dbReference type="PRINTS" id="PR01301">
    <property type="entry name" value="RGSPROTEIN"/>
</dbReference>
<sequence length="208" mass="23605">MCKGLAALPATCLKSAKDIKHKIGFLLQKPEPVQDQKLAKEKEKEKATSVKSIAPVDAEKWKTSFNSLMKNVVGRTAFAAFLKLEFSQENIEFWEACEDFKKLPAKQMEAKAKQIFQLYVDVDSSKEVNLDSATREETRRNLGKCDVTCFDEAQNKIFTLMENDSYRRFLRSKLFLDLCQSPMDEKQCGLEGKGNLPEFSSCLLSHCA</sequence>
<dbReference type="GeneID" id="108440156"/>
<gene>
    <name evidence="2" type="primary">RGS4</name>
</gene>
<dbReference type="SMART" id="SM00315">
    <property type="entry name" value="RGS"/>
    <property type="match status" value="1"/>
</dbReference>
<dbReference type="CTD" id="5999"/>
<keyword evidence="3" id="KW-1185">Reference proteome</keyword>
<dbReference type="InterPro" id="IPR036305">
    <property type="entry name" value="RGS_sf"/>
</dbReference>
<dbReference type="PANTHER" id="PTHR10845">
    <property type="entry name" value="REGULATOR OF G PROTEIN SIGNALING"/>
    <property type="match status" value="1"/>
</dbReference>
<dbReference type="InterPro" id="IPR044926">
    <property type="entry name" value="RGS_subdomain_2"/>
</dbReference>
<feature type="domain" description="RGS" evidence="1">
    <location>
        <begin position="64"/>
        <end position="179"/>
    </location>
</feature>
<dbReference type="Proteomes" id="UP001501920">
    <property type="component" value="Chromosome 26"/>
</dbReference>
<dbReference type="PANTHER" id="PTHR10845:SF184">
    <property type="entry name" value="REGULATOR OF G-PROTEIN SIGNALING 4"/>
    <property type="match status" value="1"/>
</dbReference>
<dbReference type="OMA" id="LIQDLCQ"/>
<reference evidence="2" key="3">
    <citation type="submission" date="2025-09" db="UniProtKB">
        <authorList>
            <consortium name="Ensembl"/>
        </authorList>
    </citation>
    <scope>IDENTIFICATION</scope>
</reference>
<protein>
    <recommendedName>
        <fullName evidence="1">RGS domain-containing protein</fullName>
    </recommendedName>
</protein>
<dbReference type="Pfam" id="PF00615">
    <property type="entry name" value="RGS"/>
    <property type="match status" value="1"/>
</dbReference>
<dbReference type="GeneTree" id="ENSGT00940000159036"/>
<name>A0A3B4C241_PYGNA</name>
<evidence type="ECO:0000313" key="2">
    <source>
        <dbReference type="Ensembl" id="ENSPNAP00000005050.1"/>
    </source>
</evidence>
<reference evidence="2 3" key="1">
    <citation type="submission" date="2020-10" db="EMBL/GenBank/DDBJ databases">
        <title>Pygocentrus nattereri (red-bellied piranha) genome, fPygNat1, primary haplotype.</title>
        <authorList>
            <person name="Myers G."/>
            <person name="Meyer A."/>
            <person name="Karagic N."/>
            <person name="Pippel M."/>
            <person name="Winkler S."/>
            <person name="Tracey A."/>
            <person name="Wood J."/>
            <person name="Formenti G."/>
            <person name="Howe K."/>
            <person name="Fedrigo O."/>
            <person name="Jarvis E.D."/>
        </authorList>
    </citation>
    <scope>NUCLEOTIDE SEQUENCE [LARGE SCALE GENOMIC DNA]</scope>
</reference>
<evidence type="ECO:0000313" key="3">
    <source>
        <dbReference type="Proteomes" id="UP001501920"/>
    </source>
</evidence>
<evidence type="ECO:0000259" key="1">
    <source>
        <dbReference type="PROSITE" id="PS50132"/>
    </source>
</evidence>
<dbReference type="SUPFAM" id="SSF48097">
    <property type="entry name" value="Regulator of G-protein signaling, RGS"/>
    <property type="match status" value="1"/>
</dbReference>
<dbReference type="OrthoDB" id="196547at2759"/>
<organism evidence="2 3">
    <name type="scientific">Pygocentrus nattereri</name>
    <name type="common">Red-bellied piranha</name>
    <dbReference type="NCBI Taxonomy" id="42514"/>
    <lineage>
        <taxon>Eukaryota</taxon>
        <taxon>Metazoa</taxon>
        <taxon>Chordata</taxon>
        <taxon>Craniata</taxon>
        <taxon>Vertebrata</taxon>
        <taxon>Euteleostomi</taxon>
        <taxon>Actinopterygii</taxon>
        <taxon>Neopterygii</taxon>
        <taxon>Teleostei</taxon>
        <taxon>Ostariophysi</taxon>
        <taxon>Characiformes</taxon>
        <taxon>Characoidei</taxon>
        <taxon>Pygocentrus</taxon>
    </lineage>
</organism>
<reference evidence="2" key="2">
    <citation type="submission" date="2025-08" db="UniProtKB">
        <authorList>
            <consortium name="Ensembl"/>
        </authorList>
    </citation>
    <scope>IDENTIFICATION</scope>
</reference>
<proteinExistence type="predicted"/>
<accession>A0A3B4C241</accession>
<dbReference type="InterPro" id="IPR016137">
    <property type="entry name" value="RGS"/>
</dbReference>